<accession>A0ABT5KQY1</accession>
<evidence type="ECO:0000256" key="1">
    <source>
        <dbReference type="SAM" id="SignalP"/>
    </source>
</evidence>
<gene>
    <name evidence="4" type="ORF">PRZ01_08670</name>
</gene>
<name>A0ABT5KQY1_9BURK</name>
<feature type="domain" description="DUF306" evidence="2">
    <location>
        <begin position="422"/>
        <end position="526"/>
    </location>
</feature>
<dbReference type="InterPro" id="IPR039366">
    <property type="entry name" value="Pilotin"/>
</dbReference>
<dbReference type="Pfam" id="PF17185">
    <property type="entry name" value="NlpE_C"/>
    <property type="match status" value="1"/>
</dbReference>
<evidence type="ECO:0000259" key="3">
    <source>
        <dbReference type="Pfam" id="PF17185"/>
    </source>
</evidence>
<dbReference type="Pfam" id="PF04170">
    <property type="entry name" value="NlpE"/>
    <property type="match status" value="1"/>
</dbReference>
<evidence type="ECO:0000313" key="5">
    <source>
        <dbReference type="Proteomes" id="UP001219862"/>
    </source>
</evidence>
<feature type="signal peptide" evidence="1">
    <location>
        <begin position="1"/>
        <end position="37"/>
    </location>
</feature>
<keyword evidence="4" id="KW-0449">Lipoprotein</keyword>
<dbReference type="Pfam" id="PF03724">
    <property type="entry name" value="META"/>
    <property type="match status" value="1"/>
</dbReference>
<dbReference type="InterPro" id="IPR053196">
    <property type="entry name" value="Lipoprotein_YbaY-like"/>
</dbReference>
<dbReference type="InterPro" id="IPR007298">
    <property type="entry name" value="Cu-R_lipoprotein_NlpE"/>
</dbReference>
<dbReference type="RefSeq" id="WP_273596368.1">
    <property type="nucleotide sequence ID" value="NZ_JAQQXS010000006.1"/>
</dbReference>
<dbReference type="PANTHER" id="PTHR38013">
    <property type="entry name" value="GLYCOPROTEIN/POLYSACCHARIDE METABOLISM"/>
    <property type="match status" value="1"/>
</dbReference>
<dbReference type="Proteomes" id="UP001219862">
    <property type="component" value="Unassembled WGS sequence"/>
</dbReference>
<dbReference type="Gene3D" id="2.40.128.270">
    <property type="match status" value="1"/>
</dbReference>
<dbReference type="PANTHER" id="PTHR38013:SF1">
    <property type="entry name" value="GLYCOPROTEIN_POLYSACCHARIDE METABOLISM"/>
    <property type="match status" value="1"/>
</dbReference>
<feature type="domain" description="NlpE C-terminal OB" evidence="3">
    <location>
        <begin position="309"/>
        <end position="400"/>
    </location>
</feature>
<sequence length="537" mass="58242">MSFLLLPLKNSGVRMRRRSLALLAACGFSVLLSSVQAAPEDKPQAATVTSEVADMFVIEGTASYRERIALPPAAVLHVSVLDVSLADAPAKVLAQIDRPLNGAQVPLPFNFKIPKAAVNAQHRYAVRATIDLDGKLLYTTMDHYGVLTREHDNQPRMQLHEVYPPYKKTTHRSKPAAVTADVVASLSLPGVQLPASFTGVYPCADCPGISQTLTLRPDGLYRMRSVYLGKPSAPFSQQGRWSTESNGRNGRTLVLHHEAGQQFLAIDRASRAGSGPEIELRQLDIHGQAIASKLNYVLKSTAQVDAIVEPLIWRGEVVYQADAAVFTDCQTGLRWPLLMTGDYAALEKSYVQQRSAPGAALMVRFEGSLSKVAGAADPDGAAREHLRVDRFIEVQAGQRCGVKAVMKMPAVEQSTPSGSDVSLVNTYWKLIAMDGESQPTGLHAMRDIQITLHTQDHRVSGFSGCNRLMGQYTLKDDSLVFAGLAGTRMACTPAAMAIENKVLALLGATTRFRVQGQQLTLLAGDQVLGRFVAVFLR</sequence>
<dbReference type="Pfam" id="PF09619">
    <property type="entry name" value="YscW"/>
    <property type="match status" value="1"/>
</dbReference>
<proteinExistence type="predicted"/>
<dbReference type="EMBL" id="JAQQXS010000006">
    <property type="protein sequence ID" value="MDC8785262.1"/>
    <property type="molecule type" value="Genomic_DNA"/>
</dbReference>
<protein>
    <submittedName>
        <fullName evidence="4">YbaY family lipoprotein</fullName>
    </submittedName>
</protein>
<reference evidence="4 5" key="1">
    <citation type="submission" date="2022-10" db="EMBL/GenBank/DDBJ databases">
        <title>paucibacter sp. hw8 Genome sequencing.</title>
        <authorList>
            <person name="Park S."/>
        </authorList>
    </citation>
    <scope>NUCLEOTIDE SEQUENCE [LARGE SCALE GENOMIC DNA]</scope>
    <source>
        <strain evidence="5">hw8</strain>
    </source>
</reference>
<feature type="chain" id="PRO_5046743392" evidence="1">
    <location>
        <begin position="38"/>
        <end position="537"/>
    </location>
</feature>
<comment type="caution">
    <text evidence="4">The sequence shown here is derived from an EMBL/GenBank/DDBJ whole genome shotgun (WGS) entry which is preliminary data.</text>
</comment>
<dbReference type="InterPro" id="IPR038139">
    <property type="entry name" value="NlpE_C_sf"/>
</dbReference>
<dbReference type="InterPro" id="IPR033450">
    <property type="entry name" value="NlpE_C"/>
</dbReference>
<evidence type="ECO:0000259" key="2">
    <source>
        <dbReference type="Pfam" id="PF03724"/>
    </source>
</evidence>
<evidence type="ECO:0000313" key="4">
    <source>
        <dbReference type="EMBL" id="MDC8785262.1"/>
    </source>
</evidence>
<dbReference type="InterPro" id="IPR005184">
    <property type="entry name" value="DUF306_Meta_HslJ"/>
</dbReference>
<dbReference type="InterPro" id="IPR038670">
    <property type="entry name" value="HslJ-like_sf"/>
</dbReference>
<keyword evidence="5" id="KW-1185">Reference proteome</keyword>
<organism evidence="4 5">
    <name type="scientific">Roseateles koreensis</name>
    <dbReference type="NCBI Taxonomy" id="2987526"/>
    <lineage>
        <taxon>Bacteria</taxon>
        <taxon>Pseudomonadati</taxon>
        <taxon>Pseudomonadota</taxon>
        <taxon>Betaproteobacteria</taxon>
        <taxon>Burkholderiales</taxon>
        <taxon>Sphaerotilaceae</taxon>
        <taxon>Roseateles</taxon>
    </lineage>
</organism>
<dbReference type="Gene3D" id="2.40.50.540">
    <property type="match status" value="1"/>
</dbReference>
<dbReference type="Gene3D" id="2.40.128.640">
    <property type="match status" value="1"/>
</dbReference>
<keyword evidence="1" id="KW-0732">Signal</keyword>